<feature type="transmembrane region" description="Helical" evidence="9">
    <location>
        <begin position="386"/>
        <end position="406"/>
    </location>
</feature>
<comment type="similarity">
    <text evidence="2">Belongs to the amino acid/polyamine transporter 2 family.</text>
</comment>
<comment type="subcellular location">
    <subcellularLocation>
        <location evidence="1">Vacuole membrane</location>
        <topology evidence="1">Multi-pass membrane protein</topology>
    </subcellularLocation>
</comment>
<feature type="domain" description="Amino acid transporter transmembrane" evidence="10">
    <location>
        <begin position="23"/>
        <end position="440"/>
    </location>
</feature>
<dbReference type="EMBL" id="KQ965734">
    <property type="protein sequence ID" value="KXS20771.1"/>
    <property type="molecule type" value="Genomic_DNA"/>
</dbReference>
<keyword evidence="6" id="KW-0029">Amino-acid transport</keyword>
<feature type="transmembrane region" description="Helical" evidence="9">
    <location>
        <begin position="267"/>
        <end position="291"/>
    </location>
</feature>
<feature type="transmembrane region" description="Helical" evidence="9">
    <location>
        <begin position="54"/>
        <end position="76"/>
    </location>
</feature>
<feature type="transmembrane region" description="Helical" evidence="9">
    <location>
        <begin position="311"/>
        <end position="329"/>
    </location>
</feature>
<name>A0A139AVK8_GONPJ</name>
<dbReference type="OrthoDB" id="438545at2759"/>
<organism evidence="11 12">
    <name type="scientific">Gonapodya prolifera (strain JEL478)</name>
    <name type="common">Monoblepharis prolifera</name>
    <dbReference type="NCBI Taxonomy" id="1344416"/>
    <lineage>
        <taxon>Eukaryota</taxon>
        <taxon>Fungi</taxon>
        <taxon>Fungi incertae sedis</taxon>
        <taxon>Chytridiomycota</taxon>
        <taxon>Chytridiomycota incertae sedis</taxon>
        <taxon>Monoblepharidomycetes</taxon>
        <taxon>Monoblepharidales</taxon>
        <taxon>Gonapodyaceae</taxon>
        <taxon>Gonapodya</taxon>
    </lineage>
</organism>
<reference evidence="11 12" key="1">
    <citation type="journal article" date="2015" name="Genome Biol. Evol.">
        <title>Phylogenomic analyses indicate that early fungi evolved digesting cell walls of algal ancestors of land plants.</title>
        <authorList>
            <person name="Chang Y."/>
            <person name="Wang S."/>
            <person name="Sekimoto S."/>
            <person name="Aerts A.L."/>
            <person name="Choi C."/>
            <person name="Clum A."/>
            <person name="LaButti K.M."/>
            <person name="Lindquist E.A."/>
            <person name="Yee Ngan C."/>
            <person name="Ohm R.A."/>
            <person name="Salamov A.A."/>
            <person name="Grigoriev I.V."/>
            <person name="Spatafora J.W."/>
            <person name="Berbee M.L."/>
        </authorList>
    </citation>
    <scope>NUCLEOTIDE SEQUENCE [LARGE SCALE GENOMIC DNA]</scope>
    <source>
        <strain evidence="11 12">JEL478</strain>
    </source>
</reference>
<evidence type="ECO:0000256" key="4">
    <source>
        <dbReference type="ARBA" id="ARBA00022554"/>
    </source>
</evidence>
<feature type="transmembrane region" description="Helical" evidence="9">
    <location>
        <begin position="183"/>
        <end position="204"/>
    </location>
</feature>
<evidence type="ECO:0000256" key="3">
    <source>
        <dbReference type="ARBA" id="ARBA00022448"/>
    </source>
</evidence>
<feature type="transmembrane region" description="Helical" evidence="9">
    <location>
        <begin position="412"/>
        <end position="436"/>
    </location>
</feature>
<evidence type="ECO:0000256" key="9">
    <source>
        <dbReference type="SAM" id="Phobius"/>
    </source>
</evidence>
<dbReference type="GO" id="GO:0061459">
    <property type="term" value="F:L-arginine transmembrane transporter activity"/>
    <property type="evidence" value="ECO:0007669"/>
    <property type="project" value="TreeGrafter"/>
</dbReference>
<dbReference type="GO" id="GO:0015189">
    <property type="term" value="F:L-lysine transmembrane transporter activity"/>
    <property type="evidence" value="ECO:0007669"/>
    <property type="project" value="TreeGrafter"/>
</dbReference>
<evidence type="ECO:0000256" key="6">
    <source>
        <dbReference type="ARBA" id="ARBA00022970"/>
    </source>
</evidence>
<evidence type="ECO:0000256" key="1">
    <source>
        <dbReference type="ARBA" id="ARBA00004128"/>
    </source>
</evidence>
<dbReference type="PANTHER" id="PTHR22950">
    <property type="entry name" value="AMINO ACID TRANSPORTER"/>
    <property type="match status" value="1"/>
</dbReference>
<evidence type="ECO:0000256" key="7">
    <source>
        <dbReference type="ARBA" id="ARBA00022989"/>
    </source>
</evidence>
<dbReference type="OMA" id="FAFTGHQ"/>
<dbReference type="InterPro" id="IPR013057">
    <property type="entry name" value="AA_transpt_TM"/>
</dbReference>
<dbReference type="PANTHER" id="PTHR22950:SF678">
    <property type="entry name" value="VACUOLAR AMINO ACID TRANSPORTER 5-RELATED"/>
    <property type="match status" value="1"/>
</dbReference>
<keyword evidence="5 9" id="KW-0812">Transmembrane</keyword>
<proteinExistence type="inferred from homology"/>
<keyword evidence="3" id="KW-0813">Transport</keyword>
<evidence type="ECO:0000259" key="10">
    <source>
        <dbReference type="Pfam" id="PF01490"/>
    </source>
</evidence>
<evidence type="ECO:0000256" key="8">
    <source>
        <dbReference type="ARBA" id="ARBA00023136"/>
    </source>
</evidence>
<dbReference type="AlphaFoldDB" id="A0A139AVK8"/>
<keyword evidence="4" id="KW-0926">Vacuole</keyword>
<keyword evidence="12" id="KW-1185">Reference proteome</keyword>
<dbReference type="GO" id="GO:0005290">
    <property type="term" value="F:L-histidine transmembrane transporter activity"/>
    <property type="evidence" value="ECO:0007669"/>
    <property type="project" value="TreeGrafter"/>
</dbReference>
<dbReference type="GO" id="GO:0015194">
    <property type="term" value="F:L-serine transmembrane transporter activity"/>
    <property type="evidence" value="ECO:0007669"/>
    <property type="project" value="TreeGrafter"/>
</dbReference>
<feature type="transmembrane region" description="Helical" evidence="9">
    <location>
        <begin position="152"/>
        <end position="171"/>
    </location>
</feature>
<keyword evidence="8 9" id="KW-0472">Membrane</keyword>
<dbReference type="GO" id="GO:0005774">
    <property type="term" value="C:vacuolar membrane"/>
    <property type="evidence" value="ECO:0007669"/>
    <property type="project" value="UniProtKB-SubCell"/>
</dbReference>
<accession>A0A139AVK8</accession>
<dbReference type="Pfam" id="PF01490">
    <property type="entry name" value="Aa_trans"/>
    <property type="match status" value="1"/>
</dbReference>
<dbReference type="STRING" id="1344416.A0A139AVK8"/>
<evidence type="ECO:0000256" key="5">
    <source>
        <dbReference type="ARBA" id="ARBA00022692"/>
    </source>
</evidence>
<keyword evidence="7 9" id="KW-1133">Transmembrane helix</keyword>
<dbReference type="Proteomes" id="UP000070544">
    <property type="component" value="Unassembled WGS sequence"/>
</dbReference>
<evidence type="ECO:0000313" key="12">
    <source>
        <dbReference type="Proteomes" id="UP000070544"/>
    </source>
</evidence>
<feature type="transmembrane region" description="Helical" evidence="9">
    <location>
        <begin position="113"/>
        <end position="132"/>
    </location>
</feature>
<evidence type="ECO:0000256" key="2">
    <source>
        <dbReference type="ARBA" id="ARBA00008066"/>
    </source>
</evidence>
<evidence type="ECO:0000313" key="11">
    <source>
        <dbReference type="EMBL" id="KXS20771.1"/>
    </source>
</evidence>
<protein>
    <recommendedName>
        <fullName evidence="10">Amino acid transporter transmembrane domain-containing protein</fullName>
    </recommendedName>
</protein>
<dbReference type="GO" id="GO:0005313">
    <property type="term" value="F:L-glutamate transmembrane transporter activity"/>
    <property type="evidence" value="ECO:0007669"/>
    <property type="project" value="TreeGrafter"/>
</dbReference>
<feature type="transmembrane region" description="Helical" evidence="9">
    <location>
        <begin position="457"/>
        <end position="476"/>
    </location>
</feature>
<dbReference type="GO" id="GO:0005302">
    <property type="term" value="F:L-tyrosine transmembrane transporter activity"/>
    <property type="evidence" value="ECO:0007669"/>
    <property type="project" value="TreeGrafter"/>
</dbReference>
<sequence>MVQEARTTSDDTHRSVREESMGGATVFSSTLNLTKTILGAGMLSLPYALTKTGIVLGLLVLISSSLLTIWTLRLYVYCARYLPLLSSEGAVSKKVSWDNVCQLTGLHPAIGEVVSLNVVVSCLGMCIAYFVAIGDFLPAFLVGVGVDSDSFIAQRMVCVTAAAMVLTPLSLLRTLDSLRVFSLLGNIAVGYLVAMACWSLWSRWLDGTLPDTGDLQEWKWSPDLLYTFSLATMGFSCHQNIFSIYAELPDNQSTTTVISVPKSSSELVISLSLGIATVIYCLFATVGYVTFGDDVQSNFLNNYPPKSMPALIARIVLVVILMASFLVQFHPCKTSAISIVSRLLERMKRPNNSTDSQQLDGDDEPSEDASLIPQHVKGGSVDEQQLLRGAVSIGLLVLAYLIAATVKDLSLVLALTGATGVTLMASVLPFVFVASAGRLLSDAGYDVPHMPKWKRTVFWVLAALGVALIVWSVKVIL</sequence>
<gene>
    <name evidence="11" type="ORF">M427DRAFT_130981</name>
</gene>